<proteinExistence type="predicted"/>
<organism evidence="2 3">
    <name type="scientific">Bacteroides clarus YIT 12056</name>
    <dbReference type="NCBI Taxonomy" id="762984"/>
    <lineage>
        <taxon>Bacteria</taxon>
        <taxon>Pseudomonadati</taxon>
        <taxon>Bacteroidota</taxon>
        <taxon>Bacteroidia</taxon>
        <taxon>Bacteroidales</taxon>
        <taxon>Bacteroidaceae</taxon>
        <taxon>Bacteroides</taxon>
    </lineage>
</organism>
<accession>A0ABP2KPA5</accession>
<evidence type="ECO:0000256" key="1">
    <source>
        <dbReference type="SAM" id="Phobius"/>
    </source>
</evidence>
<gene>
    <name evidence="2" type="ORF">HMPREF9445_02393</name>
</gene>
<keyword evidence="3" id="KW-1185">Reference proteome</keyword>
<evidence type="ECO:0000313" key="2">
    <source>
        <dbReference type="EMBL" id="EGF50799.1"/>
    </source>
</evidence>
<feature type="transmembrane region" description="Helical" evidence="1">
    <location>
        <begin position="6"/>
        <end position="26"/>
    </location>
</feature>
<comment type="caution">
    <text evidence="2">The sequence shown here is derived from an EMBL/GenBank/DDBJ whole genome shotgun (WGS) entry which is preliminary data.</text>
</comment>
<name>A0ABP2KPA5_9BACE</name>
<reference evidence="2 3" key="1">
    <citation type="submission" date="2011-02" db="EMBL/GenBank/DDBJ databases">
        <authorList>
            <person name="Weinstock G."/>
            <person name="Sodergren E."/>
            <person name="Clifton S."/>
            <person name="Fulton L."/>
            <person name="Fulton B."/>
            <person name="Courtney L."/>
            <person name="Fronick C."/>
            <person name="Harrison M."/>
            <person name="Strong C."/>
            <person name="Farmer C."/>
            <person name="Delahaunty K."/>
            <person name="Markovic C."/>
            <person name="Hall O."/>
            <person name="Minx P."/>
            <person name="Tomlinson C."/>
            <person name="Mitreva M."/>
            <person name="Hou S."/>
            <person name="Chen J."/>
            <person name="Wollam A."/>
            <person name="Pepin K.H."/>
            <person name="Johnson M."/>
            <person name="Bhonagiri V."/>
            <person name="Zhang X."/>
            <person name="Suruliraj S."/>
            <person name="Warren W."/>
            <person name="Chinwalla A."/>
            <person name="Mardis E.R."/>
            <person name="Wilson R.K."/>
        </authorList>
    </citation>
    <scope>NUCLEOTIDE SEQUENCE [LARGE SCALE GENOMIC DNA]</scope>
    <source>
        <strain evidence="2 3">YIT 12056</strain>
    </source>
</reference>
<evidence type="ECO:0000313" key="3">
    <source>
        <dbReference type="Proteomes" id="UP000010321"/>
    </source>
</evidence>
<keyword evidence="1" id="KW-1133">Transmembrane helix</keyword>
<dbReference type="Proteomes" id="UP000010321">
    <property type="component" value="Unassembled WGS sequence"/>
</dbReference>
<dbReference type="EMBL" id="AFBM01000028">
    <property type="protein sequence ID" value="EGF50799.1"/>
    <property type="molecule type" value="Genomic_DNA"/>
</dbReference>
<keyword evidence="1" id="KW-0472">Membrane</keyword>
<protein>
    <submittedName>
        <fullName evidence="2">Uncharacterized protein</fullName>
    </submittedName>
</protein>
<sequence>MFCNVAILVNMNYLFIIIFFSMFILAHEDTKNANTHLFIL</sequence>
<keyword evidence="1" id="KW-0812">Transmembrane</keyword>